<feature type="domain" description="DUF306" evidence="2">
    <location>
        <begin position="36"/>
        <end position="138"/>
    </location>
</feature>
<feature type="domain" description="DUF306" evidence="2">
    <location>
        <begin position="152"/>
        <end position="257"/>
    </location>
</feature>
<dbReference type="AlphaFoldDB" id="A0A8J3VLC3"/>
<dbReference type="Proteomes" id="UP000612899">
    <property type="component" value="Unassembled WGS sequence"/>
</dbReference>
<dbReference type="Gene3D" id="2.40.128.270">
    <property type="match status" value="2"/>
</dbReference>
<feature type="signal peptide" evidence="1">
    <location>
        <begin position="1"/>
        <end position="16"/>
    </location>
</feature>
<dbReference type="Pfam" id="PF03724">
    <property type="entry name" value="META"/>
    <property type="match status" value="2"/>
</dbReference>
<feature type="chain" id="PRO_5039622073" evidence="1">
    <location>
        <begin position="17"/>
        <end position="264"/>
    </location>
</feature>
<comment type="caution">
    <text evidence="3">The sequence shown here is derived from an EMBL/GenBank/DDBJ whole genome shotgun (WGS) entry which is preliminary data.</text>
</comment>
<dbReference type="InterPro" id="IPR038670">
    <property type="entry name" value="HslJ-like_sf"/>
</dbReference>
<dbReference type="PANTHER" id="PTHR35535:SF2">
    <property type="entry name" value="DUF306 DOMAIN-CONTAINING PROTEIN"/>
    <property type="match status" value="1"/>
</dbReference>
<dbReference type="PROSITE" id="PS51257">
    <property type="entry name" value="PROKAR_LIPOPROTEIN"/>
    <property type="match status" value="1"/>
</dbReference>
<proteinExistence type="predicted"/>
<evidence type="ECO:0000313" key="3">
    <source>
        <dbReference type="EMBL" id="GIH10705.1"/>
    </source>
</evidence>
<sequence>MRIGLALTAVLSLAVAGCGGSGSGPGSPGVRPATGSELTGRTFLSTEVGAHALVPGTQISLGFPEQGKLTARAGCNSLFGDVEFKADKMAVSGMGSTDMGCDKARHEQDEWLSTFLEGAPAWALKGDELVLTGKDGEIRLADRHVANPDRPILGSRWVVESTLDVDAASSVPAEMRPAEFTILEDGTVTGYSGCNRFTGTATVSPGKIKFGPLASTKMACGGVIDAIERNVLAVLDGEVSATAQGDTLVLKHPSGKGLQLRVLG</sequence>
<name>A0A8J3VLC3_9ACTN</name>
<keyword evidence="1" id="KW-0732">Signal</keyword>
<dbReference type="PANTHER" id="PTHR35535">
    <property type="entry name" value="HEAT SHOCK PROTEIN HSLJ"/>
    <property type="match status" value="1"/>
</dbReference>
<evidence type="ECO:0000313" key="4">
    <source>
        <dbReference type="Proteomes" id="UP000612899"/>
    </source>
</evidence>
<evidence type="ECO:0000259" key="2">
    <source>
        <dbReference type="Pfam" id="PF03724"/>
    </source>
</evidence>
<gene>
    <name evidence="3" type="ORF">Rhe02_87720</name>
</gene>
<dbReference type="RefSeq" id="WP_203914421.1">
    <property type="nucleotide sequence ID" value="NZ_BONY01000103.1"/>
</dbReference>
<keyword evidence="4" id="KW-1185">Reference proteome</keyword>
<dbReference type="EMBL" id="BONY01000103">
    <property type="protein sequence ID" value="GIH10705.1"/>
    <property type="molecule type" value="Genomic_DNA"/>
</dbReference>
<accession>A0A8J3VLC3</accession>
<organism evidence="3 4">
    <name type="scientific">Rhizocola hellebori</name>
    <dbReference type="NCBI Taxonomy" id="1392758"/>
    <lineage>
        <taxon>Bacteria</taxon>
        <taxon>Bacillati</taxon>
        <taxon>Actinomycetota</taxon>
        <taxon>Actinomycetes</taxon>
        <taxon>Micromonosporales</taxon>
        <taxon>Micromonosporaceae</taxon>
        <taxon>Rhizocola</taxon>
    </lineage>
</organism>
<dbReference type="InterPro" id="IPR005184">
    <property type="entry name" value="DUF306_Meta_HslJ"/>
</dbReference>
<protein>
    <submittedName>
        <fullName evidence="3">META domain-containing protein</fullName>
    </submittedName>
</protein>
<reference evidence="3" key="1">
    <citation type="submission" date="2021-01" db="EMBL/GenBank/DDBJ databases">
        <title>Whole genome shotgun sequence of Rhizocola hellebori NBRC 109834.</title>
        <authorList>
            <person name="Komaki H."/>
            <person name="Tamura T."/>
        </authorList>
    </citation>
    <scope>NUCLEOTIDE SEQUENCE</scope>
    <source>
        <strain evidence="3">NBRC 109834</strain>
    </source>
</reference>
<dbReference type="InterPro" id="IPR053147">
    <property type="entry name" value="Hsp_HslJ-like"/>
</dbReference>
<evidence type="ECO:0000256" key="1">
    <source>
        <dbReference type="SAM" id="SignalP"/>
    </source>
</evidence>